<protein>
    <recommendedName>
        <fullName evidence="3">DNA polymerase</fullName>
    </recommendedName>
</protein>
<proteinExistence type="predicted"/>
<evidence type="ECO:0000313" key="1">
    <source>
        <dbReference type="EMBL" id="CAK9263131.1"/>
    </source>
</evidence>
<evidence type="ECO:0008006" key="3">
    <source>
        <dbReference type="Google" id="ProtNLM"/>
    </source>
</evidence>
<gene>
    <name evidence="1" type="ORF">CSSPJE1EN1_LOCUS8609</name>
</gene>
<keyword evidence="2" id="KW-1185">Reference proteome</keyword>
<reference evidence="1" key="1">
    <citation type="submission" date="2024-02" db="EMBL/GenBank/DDBJ databases">
        <authorList>
            <consortium name="ELIXIR-Norway"/>
            <consortium name="Elixir Norway"/>
        </authorList>
    </citation>
    <scope>NUCLEOTIDE SEQUENCE</scope>
</reference>
<accession>A0ABP0WAD3</accession>
<organism evidence="1 2">
    <name type="scientific">Sphagnum jensenii</name>
    <dbReference type="NCBI Taxonomy" id="128206"/>
    <lineage>
        <taxon>Eukaryota</taxon>
        <taxon>Viridiplantae</taxon>
        <taxon>Streptophyta</taxon>
        <taxon>Embryophyta</taxon>
        <taxon>Bryophyta</taxon>
        <taxon>Sphagnophytina</taxon>
        <taxon>Sphagnopsida</taxon>
        <taxon>Sphagnales</taxon>
        <taxon>Sphagnaceae</taxon>
        <taxon>Sphagnum</taxon>
    </lineage>
</organism>
<dbReference type="Proteomes" id="UP001497444">
    <property type="component" value="Chromosome 15"/>
</dbReference>
<dbReference type="EMBL" id="OZ020110">
    <property type="protein sequence ID" value="CAK9263131.1"/>
    <property type="molecule type" value="Genomic_DNA"/>
</dbReference>
<sequence length="134" mass="15400">MRMGVHVFNNLALTRDVELERAVKVSPSVRLFWAHLAIHIHDELLLATQVHKPLVDDLDPLPILRHGSHIFDDNVNLMWHTPDAQHWELGNLFEASHDSTMAFDHSILAIGRHKHELGMLNHRWAAQCIQEAGY</sequence>
<evidence type="ECO:0000313" key="2">
    <source>
        <dbReference type="Proteomes" id="UP001497444"/>
    </source>
</evidence>
<name>A0ABP0WAD3_9BRYO</name>